<accession>A0ABT5KXZ0</accession>
<evidence type="ECO:0000313" key="1">
    <source>
        <dbReference type="EMBL" id="MDC8829502.1"/>
    </source>
</evidence>
<gene>
    <name evidence="1" type="ORF">OIK42_01880</name>
</gene>
<dbReference type="EMBL" id="JAQQXP010000001">
    <property type="protein sequence ID" value="MDC8829502.1"/>
    <property type="molecule type" value="Genomic_DNA"/>
</dbReference>
<reference evidence="1 2" key="1">
    <citation type="submission" date="2022-10" db="EMBL/GenBank/DDBJ databases">
        <title>Alteromonas sp. chi3 Genome sequencing.</title>
        <authorList>
            <person name="Park S."/>
        </authorList>
    </citation>
    <scope>NUCLEOTIDE SEQUENCE [LARGE SCALE GENOMIC DNA]</scope>
    <source>
        <strain evidence="2">chi3</strain>
    </source>
</reference>
<dbReference type="RefSeq" id="WP_273637893.1">
    <property type="nucleotide sequence ID" value="NZ_JAQQXP010000001.1"/>
</dbReference>
<comment type="caution">
    <text evidence="1">The sequence shown here is derived from an EMBL/GenBank/DDBJ whole genome shotgun (WGS) entry which is preliminary data.</text>
</comment>
<name>A0ABT5KXZ0_9ALTE</name>
<dbReference type="Proteomes" id="UP001218788">
    <property type="component" value="Unassembled WGS sequence"/>
</dbReference>
<sequence length="87" mass="9757">MTKYPYALPYILTAILPDSSSLKELHVLYTFFSTPRKFIYYVTMIKITVVTPSPAINIRHSLMHGFLGDTFASSSVEAGSDEQADNH</sequence>
<protein>
    <submittedName>
        <fullName evidence="1">Uncharacterized protein</fullName>
    </submittedName>
</protein>
<keyword evidence="2" id="KW-1185">Reference proteome</keyword>
<organism evidence="1 2">
    <name type="scientific">Alteromonas gilva</name>
    <dbReference type="NCBI Taxonomy" id="2987522"/>
    <lineage>
        <taxon>Bacteria</taxon>
        <taxon>Pseudomonadati</taxon>
        <taxon>Pseudomonadota</taxon>
        <taxon>Gammaproteobacteria</taxon>
        <taxon>Alteromonadales</taxon>
        <taxon>Alteromonadaceae</taxon>
        <taxon>Alteromonas/Salinimonas group</taxon>
        <taxon>Alteromonas</taxon>
    </lineage>
</organism>
<proteinExistence type="predicted"/>
<evidence type="ECO:0000313" key="2">
    <source>
        <dbReference type="Proteomes" id="UP001218788"/>
    </source>
</evidence>